<dbReference type="EMBL" id="SORI01000007">
    <property type="protein sequence ID" value="TDY60855.1"/>
    <property type="molecule type" value="Genomic_DNA"/>
</dbReference>
<dbReference type="PANTHER" id="PTHR32182">
    <property type="entry name" value="DNA REPLICATION AND REPAIR PROTEIN RECF"/>
    <property type="match status" value="1"/>
</dbReference>
<dbReference type="GO" id="GO:0005737">
    <property type="term" value="C:cytoplasm"/>
    <property type="evidence" value="ECO:0007669"/>
    <property type="project" value="UniProtKB-SubCell"/>
</dbReference>
<sequence>MWCSEYLVRNFRNLSPVRISWDPGLNLVTGKNGAGKTNCLEGLHLLTGWGPFGERKDLPSWRNEGDRAYITGTFCGEEDLFLAMAVGGSTVVKCDGKRVSFPEVRARVPALAFLPGDMALLDGSPTIRRNFLDKLCALLFPLYARRISDFRRVVRHRTLLLRAGKRTESVSRAMAPLAAWIWSCRDEAAGLLSLGLAHFPDLSPAPLELAHVRGGGSGTENPLDDWWKSLETWSERERRSCLSLVGPHRDDLMVRTGGREAAAFFSRGQIRRASVALMLAAGKAVEARLRRKPLILLDEIASELDREGRKITMASLAGTGWQVVAAAAEMTADEWPGSMWKVEEGAVLPCR</sequence>
<gene>
    <name evidence="9" type="primary">recF</name>
    <name evidence="11" type="ORF">C8D99_10762</name>
</gene>
<comment type="similarity">
    <text evidence="2 9">Belongs to the RecF family.</text>
</comment>
<keyword evidence="12" id="KW-1185">Reference proteome</keyword>
<keyword evidence="9" id="KW-0227">DNA damage</keyword>
<evidence type="ECO:0000259" key="10">
    <source>
        <dbReference type="Pfam" id="PF02463"/>
    </source>
</evidence>
<dbReference type="GO" id="GO:0006302">
    <property type="term" value="P:double-strand break repair"/>
    <property type="evidence" value="ECO:0007669"/>
    <property type="project" value="TreeGrafter"/>
</dbReference>
<proteinExistence type="inferred from homology"/>
<dbReference type="InterPro" id="IPR042174">
    <property type="entry name" value="RecF_2"/>
</dbReference>
<dbReference type="RefSeq" id="WP_133957422.1">
    <property type="nucleotide sequence ID" value="NZ_SORI01000007.1"/>
</dbReference>
<evidence type="ECO:0000256" key="4">
    <source>
        <dbReference type="ARBA" id="ARBA00022490"/>
    </source>
</evidence>
<reference evidence="11 12" key="1">
    <citation type="submission" date="2019-03" db="EMBL/GenBank/DDBJ databases">
        <title>Genomic Encyclopedia of Type Strains, Phase IV (KMG-IV): sequencing the most valuable type-strain genomes for metagenomic binning, comparative biology and taxonomic classification.</title>
        <authorList>
            <person name="Goeker M."/>
        </authorList>
    </citation>
    <scope>NUCLEOTIDE SEQUENCE [LARGE SCALE GENOMIC DNA]</scope>
    <source>
        <strain evidence="11 12">DSM 25964</strain>
    </source>
</reference>
<dbReference type="OrthoDB" id="9803889at2"/>
<evidence type="ECO:0000256" key="9">
    <source>
        <dbReference type="HAMAP-Rule" id="MF_00365"/>
    </source>
</evidence>
<keyword evidence="8 9" id="KW-0238">DNA-binding</keyword>
<dbReference type="GO" id="GO:0005524">
    <property type="term" value="F:ATP binding"/>
    <property type="evidence" value="ECO:0007669"/>
    <property type="project" value="UniProtKB-UniRule"/>
</dbReference>
<dbReference type="PROSITE" id="PS00617">
    <property type="entry name" value="RECF_1"/>
    <property type="match status" value="1"/>
</dbReference>
<evidence type="ECO:0000256" key="6">
    <source>
        <dbReference type="ARBA" id="ARBA00022741"/>
    </source>
</evidence>
<feature type="binding site" evidence="9">
    <location>
        <begin position="30"/>
        <end position="37"/>
    </location>
    <ligand>
        <name>ATP</name>
        <dbReference type="ChEBI" id="CHEBI:30616"/>
    </ligand>
</feature>
<evidence type="ECO:0000256" key="5">
    <source>
        <dbReference type="ARBA" id="ARBA00022705"/>
    </source>
</evidence>
<dbReference type="HAMAP" id="MF_00365">
    <property type="entry name" value="RecF"/>
    <property type="match status" value="1"/>
</dbReference>
<dbReference type="PANTHER" id="PTHR32182:SF0">
    <property type="entry name" value="DNA REPLICATION AND REPAIR PROTEIN RECF"/>
    <property type="match status" value="1"/>
</dbReference>
<evidence type="ECO:0000256" key="2">
    <source>
        <dbReference type="ARBA" id="ARBA00008016"/>
    </source>
</evidence>
<dbReference type="Gene3D" id="1.20.1050.90">
    <property type="entry name" value="RecF/RecN/SMC, N-terminal domain"/>
    <property type="match status" value="1"/>
</dbReference>
<dbReference type="InterPro" id="IPR001238">
    <property type="entry name" value="DNA-binding_RecF"/>
</dbReference>
<evidence type="ECO:0000256" key="1">
    <source>
        <dbReference type="ARBA" id="ARBA00004496"/>
    </source>
</evidence>
<keyword evidence="4 9" id="KW-0963">Cytoplasm</keyword>
<dbReference type="Gene3D" id="3.40.50.300">
    <property type="entry name" value="P-loop containing nucleotide triphosphate hydrolases"/>
    <property type="match status" value="1"/>
</dbReference>
<dbReference type="Proteomes" id="UP000295066">
    <property type="component" value="Unassembled WGS sequence"/>
</dbReference>
<dbReference type="GO" id="GO:0003697">
    <property type="term" value="F:single-stranded DNA binding"/>
    <property type="evidence" value="ECO:0007669"/>
    <property type="project" value="UniProtKB-UniRule"/>
</dbReference>
<dbReference type="SUPFAM" id="SSF52540">
    <property type="entry name" value="P-loop containing nucleoside triphosphate hydrolases"/>
    <property type="match status" value="1"/>
</dbReference>
<keyword evidence="9" id="KW-0234">DNA repair</keyword>
<dbReference type="Pfam" id="PF02463">
    <property type="entry name" value="SMC_N"/>
    <property type="match status" value="1"/>
</dbReference>
<dbReference type="InterPro" id="IPR027417">
    <property type="entry name" value="P-loop_NTPase"/>
</dbReference>
<evidence type="ECO:0000313" key="11">
    <source>
        <dbReference type="EMBL" id="TDY60855.1"/>
    </source>
</evidence>
<evidence type="ECO:0000313" key="12">
    <source>
        <dbReference type="Proteomes" id="UP000295066"/>
    </source>
</evidence>
<dbReference type="InterPro" id="IPR018078">
    <property type="entry name" value="DNA-binding_RecF_CS"/>
</dbReference>
<evidence type="ECO:0000256" key="8">
    <source>
        <dbReference type="ARBA" id="ARBA00023125"/>
    </source>
</evidence>
<comment type="caution">
    <text evidence="11">The sequence shown here is derived from an EMBL/GenBank/DDBJ whole genome shotgun (WGS) entry which is preliminary data.</text>
</comment>
<protein>
    <recommendedName>
        <fullName evidence="3 9">DNA replication and repair protein RecF</fullName>
    </recommendedName>
</protein>
<dbReference type="AlphaFoldDB" id="A0A4R8MAJ9"/>
<keyword evidence="9" id="KW-0742">SOS response</keyword>
<dbReference type="InterPro" id="IPR003395">
    <property type="entry name" value="RecF/RecN/SMC_N"/>
</dbReference>
<dbReference type="NCBIfam" id="TIGR00611">
    <property type="entry name" value="recf"/>
    <property type="match status" value="1"/>
</dbReference>
<keyword evidence="6 9" id="KW-0547">Nucleotide-binding</keyword>
<feature type="domain" description="RecF/RecN/SMC N-terminal" evidence="10">
    <location>
        <begin position="7"/>
        <end position="317"/>
    </location>
</feature>
<keyword evidence="5 9" id="KW-0235">DNA replication</keyword>
<dbReference type="GO" id="GO:0006260">
    <property type="term" value="P:DNA replication"/>
    <property type="evidence" value="ECO:0007669"/>
    <property type="project" value="UniProtKB-UniRule"/>
</dbReference>
<evidence type="ECO:0000256" key="3">
    <source>
        <dbReference type="ARBA" id="ARBA00020170"/>
    </source>
</evidence>
<dbReference type="GO" id="GO:0000731">
    <property type="term" value="P:DNA synthesis involved in DNA repair"/>
    <property type="evidence" value="ECO:0007669"/>
    <property type="project" value="TreeGrafter"/>
</dbReference>
<comment type="function">
    <text evidence="9">The RecF protein is involved in DNA metabolism; it is required for DNA replication and normal SOS inducibility. RecF binds preferentially to single-stranded, linear DNA. It also seems to bind ATP.</text>
</comment>
<comment type="subcellular location">
    <subcellularLocation>
        <location evidence="1 9">Cytoplasm</location>
    </subcellularLocation>
</comment>
<accession>A0A4R8MAJ9</accession>
<evidence type="ECO:0000256" key="7">
    <source>
        <dbReference type="ARBA" id="ARBA00022840"/>
    </source>
</evidence>
<keyword evidence="7 9" id="KW-0067">ATP-binding</keyword>
<name>A0A4R8MAJ9_9BACT</name>
<dbReference type="GO" id="GO:0009432">
    <property type="term" value="P:SOS response"/>
    <property type="evidence" value="ECO:0007669"/>
    <property type="project" value="UniProtKB-UniRule"/>
</dbReference>
<organism evidence="11 12">
    <name type="scientific">Aminivibrio pyruvatiphilus</name>
    <dbReference type="NCBI Taxonomy" id="1005740"/>
    <lineage>
        <taxon>Bacteria</taxon>
        <taxon>Thermotogati</taxon>
        <taxon>Synergistota</taxon>
        <taxon>Synergistia</taxon>
        <taxon>Synergistales</taxon>
        <taxon>Aminobacteriaceae</taxon>
        <taxon>Aminivibrio</taxon>
    </lineage>
</organism>